<dbReference type="InterPro" id="IPR036034">
    <property type="entry name" value="PDZ_sf"/>
</dbReference>
<feature type="compositionally biased region" description="Basic and acidic residues" evidence="1">
    <location>
        <begin position="368"/>
        <end position="378"/>
    </location>
</feature>
<dbReference type="Gene3D" id="2.30.29.30">
    <property type="entry name" value="Pleckstrin-homology domain (PH domain)/Phosphotyrosine-binding domain (PTB)"/>
    <property type="match status" value="1"/>
</dbReference>
<dbReference type="InterPro" id="IPR018979">
    <property type="entry name" value="FERM_N"/>
</dbReference>
<feature type="domain" description="PDZ" evidence="3">
    <location>
        <begin position="1390"/>
        <end position="1472"/>
    </location>
</feature>
<dbReference type="InterPro" id="IPR014352">
    <property type="entry name" value="FERM/acyl-CoA-bd_prot_sf"/>
</dbReference>
<feature type="domain" description="FERM" evidence="2">
    <location>
        <begin position="677"/>
        <end position="985"/>
    </location>
</feature>
<evidence type="ECO:0000259" key="3">
    <source>
        <dbReference type="PROSITE" id="PS50106"/>
    </source>
</evidence>
<dbReference type="SUPFAM" id="SSF47031">
    <property type="entry name" value="Second domain of FERM"/>
    <property type="match status" value="1"/>
</dbReference>
<feature type="compositionally biased region" description="Polar residues" evidence="1">
    <location>
        <begin position="1154"/>
        <end position="1165"/>
    </location>
</feature>
<evidence type="ECO:0000256" key="1">
    <source>
        <dbReference type="SAM" id="MobiDB-lite"/>
    </source>
</evidence>
<evidence type="ECO:0000259" key="2">
    <source>
        <dbReference type="PROSITE" id="PS50057"/>
    </source>
</evidence>
<dbReference type="PROSITE" id="PS50106">
    <property type="entry name" value="PDZ"/>
    <property type="match status" value="3"/>
</dbReference>
<dbReference type="SMART" id="SM00228">
    <property type="entry name" value="PDZ"/>
    <property type="match status" value="3"/>
</dbReference>
<gene>
    <name evidence="4" type="ORF">MSPICULIGERA_LOCUS12105</name>
</gene>
<dbReference type="SMART" id="SM00295">
    <property type="entry name" value="B41"/>
    <property type="match status" value="1"/>
</dbReference>
<feature type="compositionally biased region" description="Acidic residues" evidence="1">
    <location>
        <begin position="1377"/>
        <end position="1386"/>
    </location>
</feature>
<dbReference type="PROSITE" id="PS50057">
    <property type="entry name" value="FERM_3"/>
    <property type="match status" value="1"/>
</dbReference>
<keyword evidence="5" id="KW-1185">Reference proteome</keyword>
<feature type="region of interest" description="Disordered" evidence="1">
    <location>
        <begin position="1368"/>
        <end position="1387"/>
    </location>
</feature>
<dbReference type="InterPro" id="IPR035963">
    <property type="entry name" value="FERM_2"/>
</dbReference>
<feature type="region of interest" description="Disordered" evidence="1">
    <location>
        <begin position="1131"/>
        <end position="1179"/>
    </location>
</feature>
<proteinExistence type="predicted"/>
<dbReference type="SUPFAM" id="SSF50156">
    <property type="entry name" value="PDZ domain-like"/>
    <property type="match status" value="3"/>
</dbReference>
<feature type="compositionally biased region" description="Polar residues" evidence="1">
    <location>
        <begin position="379"/>
        <end position="403"/>
    </location>
</feature>
<feature type="compositionally biased region" description="Low complexity" evidence="1">
    <location>
        <begin position="504"/>
        <end position="519"/>
    </location>
</feature>
<dbReference type="InterPro" id="IPR019748">
    <property type="entry name" value="FERM_central"/>
</dbReference>
<dbReference type="Gene3D" id="3.10.20.90">
    <property type="entry name" value="Phosphatidylinositol 3-kinase Catalytic Subunit, Chain A, domain 1"/>
    <property type="match status" value="1"/>
</dbReference>
<evidence type="ECO:0000313" key="5">
    <source>
        <dbReference type="Proteomes" id="UP001177023"/>
    </source>
</evidence>
<dbReference type="SUPFAM" id="SSF54236">
    <property type="entry name" value="Ubiquitin-like"/>
    <property type="match status" value="1"/>
</dbReference>
<accession>A0AA36CT72</accession>
<dbReference type="EMBL" id="CATQJA010002622">
    <property type="protein sequence ID" value="CAJ0573755.1"/>
    <property type="molecule type" value="Genomic_DNA"/>
</dbReference>
<name>A0AA36CT72_9BILA</name>
<dbReference type="PANTHER" id="PTHR46900:SF2">
    <property type="entry name" value="TYROSINE-PROTEIN PHOSPHATASE NON-RECEPTOR TYPE 13"/>
    <property type="match status" value="1"/>
</dbReference>
<dbReference type="InterPro" id="IPR011993">
    <property type="entry name" value="PH-like_dom_sf"/>
</dbReference>
<feature type="domain" description="PDZ" evidence="3">
    <location>
        <begin position="1294"/>
        <end position="1372"/>
    </location>
</feature>
<dbReference type="PROSITE" id="PS00661">
    <property type="entry name" value="FERM_2"/>
    <property type="match status" value="1"/>
</dbReference>
<feature type="region of interest" description="Disordered" evidence="1">
    <location>
        <begin position="998"/>
        <end position="1054"/>
    </location>
</feature>
<feature type="region of interest" description="Disordered" evidence="1">
    <location>
        <begin position="1257"/>
        <end position="1276"/>
    </location>
</feature>
<feature type="compositionally biased region" description="Acidic residues" evidence="1">
    <location>
        <begin position="575"/>
        <end position="591"/>
    </location>
</feature>
<dbReference type="CDD" id="cd00136">
    <property type="entry name" value="PDZ_canonical"/>
    <property type="match status" value="2"/>
</dbReference>
<protein>
    <submittedName>
        <fullName evidence="4">Uncharacterized protein</fullName>
    </submittedName>
</protein>
<feature type="compositionally biased region" description="Basic and acidic residues" evidence="1">
    <location>
        <begin position="259"/>
        <end position="270"/>
    </location>
</feature>
<dbReference type="Pfam" id="PF00595">
    <property type="entry name" value="PDZ"/>
    <property type="match status" value="3"/>
</dbReference>
<feature type="compositionally biased region" description="Basic and acidic residues" evidence="1">
    <location>
        <begin position="1015"/>
        <end position="1025"/>
    </location>
</feature>
<dbReference type="Pfam" id="PF09379">
    <property type="entry name" value="FERM_N"/>
    <property type="match status" value="1"/>
</dbReference>
<dbReference type="SMART" id="SM01196">
    <property type="entry name" value="FERM_C"/>
    <property type="match status" value="1"/>
</dbReference>
<dbReference type="PRINTS" id="PR00935">
    <property type="entry name" value="BAND41"/>
</dbReference>
<feature type="non-terminal residue" evidence="4">
    <location>
        <position position="1"/>
    </location>
</feature>
<feature type="domain" description="PDZ" evidence="3">
    <location>
        <begin position="1048"/>
        <end position="1124"/>
    </location>
</feature>
<feature type="compositionally biased region" description="Polar residues" evidence="1">
    <location>
        <begin position="305"/>
        <end position="315"/>
    </location>
</feature>
<dbReference type="InterPro" id="IPR000299">
    <property type="entry name" value="FERM_domain"/>
</dbReference>
<dbReference type="InterPro" id="IPR019747">
    <property type="entry name" value="FERM_CS"/>
</dbReference>
<dbReference type="CDD" id="cd14473">
    <property type="entry name" value="FERM_B-lobe"/>
    <property type="match status" value="1"/>
</dbReference>
<dbReference type="InterPro" id="IPR001478">
    <property type="entry name" value="PDZ"/>
</dbReference>
<dbReference type="CDD" id="cd17101">
    <property type="entry name" value="FERM_F1_PTPN13_like"/>
    <property type="match status" value="1"/>
</dbReference>
<sequence length="1475" mass="163963">MKEGRDYDWSDEFVKQSDDFSPEPCAVDQVVCEFVKWAEHPKLAPLTVSQLLQDVLELGKDLKPAAGISALQHAGHLCLGDLCSHFGLAAYFAILHRGLPPIIFEGIIDYPDPSRVAHIIAKYKAVSLLASGDFQLDAQYMGFVSNASLKIEAVSAEKVSKEYEPPEWAKDEDDPIAASVFCWGAVLKQAGSELIAQAELFSLVNILSVPLIGTRPTPQRMAQMARNQLKGQDARDIVQDIYLEVMGDEDENQLTDSDISERDLEPDAPRSRASSRGFDIDSDLEEARRAHNEPTIVITDMDPVSPSTAETSAGTPSFVKKAVISRTMDFSTEDEDGDGEPSSAESSDEELGKKPIPKHNPFDDDFVSEPKLERKEETVVTTTHYASSSTTKVAEPVNDNNPFDSDEEELQSPFNQSTLSGRDPFEHLKGRRTHKFSSGSDDIVHAHLSDDDLESSTRSNQKDYFLEIEKEMREKEAPSLSSIAEVPTPKAPPRSQNKVDSRGRTPSSSVTSSISAVSSFKEDESSSARGGPNSSPEPLKKPVIKKAVPEEAPKTRGLFTKNPRSRGERRNTNPFDDDDAEEEASSSDSDVDERPAANNRRSPFGAQQTTPTPPGRKNIPKPLELNPPKELDLEEKPEEQETRSEPEFVDRKSQPAFRLKAPTTKKKKMVLHRVEQTDVMVELLNGQKIEVSCRSDVLTADVFSLVVGHMNINEHVFFGLSVLRDGEHFFLDDEQRLEKFAPSGWKDRTRRVGYTLHLRFRFYPQILEFIKTDVTLHELYLQLRRDILEDRLQPKKDKAYELAALALQVEFGDRPPPAVKDYFAMEYYLQRRFYQFDDEKAVQSEIGQRHEKYRGLRAKEAETRYIQVCTCLPDYGAHLHRVFRSKPSTAHGASPFDPDTGANMWIAIMPKGIIVLEEQAGVRHSLAEHVWQCTQTLQFDKKRFVIVAQRNGEPSETVFWTDHYSKSAYFVRFAASQHRFMMRMRQWKNTLKTERSLSTLPDVAAEGSLPRRNHQNRDSAEDFRSPPHQPTPSSDEAENRPPPGATFTATLQKDPSSGLGLTLIPGVYVKSMAPGGVGEKSGLLVGDRLLAVNGISLVSADRHRAVDLVKASGSTVRIDVSRLEGVAAHARQFSADSTGSKPQNNGHHNGLGAPNSSGTRAQSRTPPAPRKQPNKRQRAVSDFGAFGDQLPVLNSDDIIADKMRAISGLHLDESDEEKGEYRLPPHTIYSYDNTDEDTLGGSSRGQRQAQIEEFAPEKYTPPAREPRKYQQHRRSNLDWTEELDEAGEDDDLIHVELVRNSAGSLGIQIASQAGRVCIKQVTAEPGLSANVKPMDVLVAVDGVSAINRTHQEVVNMLRTAGQVVQLTLRREEKQGQTDDDDSDEDEKTIRVTLDKGEGGSLGLSLAKRTGFDGIFIRTIGPDSAAEKEATLRVGDRMWAIDGEEVGTASPAALVEKLKQVRGPVHIVVKRPKNMA</sequence>
<feature type="compositionally biased region" description="Polar residues" evidence="1">
    <location>
        <begin position="1134"/>
        <end position="1147"/>
    </location>
</feature>
<feature type="compositionally biased region" description="Basic and acidic residues" evidence="1">
    <location>
        <begin position="460"/>
        <end position="477"/>
    </location>
</feature>
<dbReference type="Gene3D" id="2.30.42.10">
    <property type="match status" value="3"/>
</dbReference>
<organism evidence="4 5">
    <name type="scientific">Mesorhabditis spiculigera</name>
    <dbReference type="NCBI Taxonomy" id="96644"/>
    <lineage>
        <taxon>Eukaryota</taxon>
        <taxon>Metazoa</taxon>
        <taxon>Ecdysozoa</taxon>
        <taxon>Nematoda</taxon>
        <taxon>Chromadorea</taxon>
        <taxon>Rhabditida</taxon>
        <taxon>Rhabditina</taxon>
        <taxon>Rhabditomorpha</taxon>
        <taxon>Rhabditoidea</taxon>
        <taxon>Rhabditidae</taxon>
        <taxon>Mesorhabditinae</taxon>
        <taxon>Mesorhabditis</taxon>
    </lineage>
</organism>
<dbReference type="InterPro" id="IPR052074">
    <property type="entry name" value="NonRcpt_TyrProt_Phosphatase"/>
</dbReference>
<evidence type="ECO:0000313" key="4">
    <source>
        <dbReference type="EMBL" id="CAJ0573755.1"/>
    </source>
</evidence>
<feature type="region of interest" description="Disordered" evidence="1">
    <location>
        <begin position="248"/>
        <end position="316"/>
    </location>
</feature>
<feature type="region of interest" description="Disordered" evidence="1">
    <location>
        <begin position="329"/>
        <end position="656"/>
    </location>
</feature>
<dbReference type="InterPro" id="IPR018980">
    <property type="entry name" value="FERM_PH-like_C"/>
</dbReference>
<dbReference type="Pfam" id="PF09380">
    <property type="entry name" value="FERM_C"/>
    <property type="match status" value="1"/>
</dbReference>
<comment type="caution">
    <text evidence="4">The sequence shown here is derived from an EMBL/GenBank/DDBJ whole genome shotgun (WGS) entry which is preliminary data.</text>
</comment>
<dbReference type="PANTHER" id="PTHR46900">
    <property type="entry name" value="TYROSINE-PROTEIN PHOSPHATASE NON-RECEPTOR TYPE 13"/>
    <property type="match status" value="1"/>
</dbReference>
<dbReference type="Proteomes" id="UP001177023">
    <property type="component" value="Unassembled WGS sequence"/>
</dbReference>
<reference evidence="4" key="1">
    <citation type="submission" date="2023-06" db="EMBL/GenBank/DDBJ databases">
        <authorList>
            <person name="Delattre M."/>
        </authorList>
    </citation>
    <scope>NUCLEOTIDE SEQUENCE</scope>
    <source>
        <strain evidence="4">AF72</strain>
    </source>
</reference>
<dbReference type="SUPFAM" id="SSF50729">
    <property type="entry name" value="PH domain-like"/>
    <property type="match status" value="1"/>
</dbReference>
<dbReference type="Gene3D" id="1.20.80.10">
    <property type="match status" value="1"/>
</dbReference>
<feature type="compositionally biased region" description="Basic and acidic residues" evidence="1">
    <location>
        <begin position="639"/>
        <end position="653"/>
    </location>
</feature>
<dbReference type="InterPro" id="IPR029071">
    <property type="entry name" value="Ubiquitin-like_domsf"/>
</dbReference>
<dbReference type="InterPro" id="IPR019749">
    <property type="entry name" value="Band_41_domain"/>
</dbReference>
<feature type="compositionally biased region" description="Polar residues" evidence="1">
    <location>
        <begin position="599"/>
        <end position="610"/>
    </location>
</feature>
<dbReference type="Pfam" id="PF00373">
    <property type="entry name" value="FERM_M"/>
    <property type="match status" value="1"/>
</dbReference>